<gene>
    <name evidence="4" type="ORF">FC84_GL001725</name>
</gene>
<dbReference type="InterPro" id="IPR050680">
    <property type="entry name" value="YpeA/RimI_acetyltransf"/>
</dbReference>
<protein>
    <recommendedName>
        <fullName evidence="3">N-acetyltransferase domain-containing protein</fullName>
    </recommendedName>
</protein>
<evidence type="ECO:0000259" key="3">
    <source>
        <dbReference type="PROSITE" id="PS51186"/>
    </source>
</evidence>
<dbReference type="InterPro" id="IPR016181">
    <property type="entry name" value="Acyl_CoA_acyltransferase"/>
</dbReference>
<dbReference type="RefSeq" id="WP_057756006.1">
    <property type="nucleotide sequence ID" value="NZ_AYYK01000004.1"/>
</dbReference>
<dbReference type="STRING" id="1423738.FC84_GL001725"/>
<keyword evidence="5" id="KW-1185">Reference proteome</keyword>
<dbReference type="PANTHER" id="PTHR43420">
    <property type="entry name" value="ACETYLTRANSFERASE"/>
    <property type="match status" value="1"/>
</dbReference>
<name>A0A0R2BJ32_9LACO</name>
<dbReference type="OrthoDB" id="5319888at2"/>
<dbReference type="Pfam" id="PF00583">
    <property type="entry name" value="Acetyltransf_1"/>
    <property type="match status" value="1"/>
</dbReference>
<dbReference type="InterPro" id="IPR000182">
    <property type="entry name" value="GNAT_dom"/>
</dbReference>
<accession>A0A0R2BJ32</accession>
<dbReference type="AlphaFoldDB" id="A0A0R2BJ32"/>
<evidence type="ECO:0000313" key="5">
    <source>
        <dbReference type="Proteomes" id="UP000051813"/>
    </source>
</evidence>
<evidence type="ECO:0000313" key="4">
    <source>
        <dbReference type="EMBL" id="KRM79544.1"/>
    </source>
</evidence>
<keyword evidence="2" id="KW-0012">Acyltransferase</keyword>
<dbReference type="SUPFAM" id="SSF55729">
    <property type="entry name" value="Acyl-CoA N-acyltransferases (Nat)"/>
    <property type="match status" value="1"/>
</dbReference>
<dbReference type="EMBL" id="AYYK01000004">
    <property type="protein sequence ID" value="KRM79544.1"/>
    <property type="molecule type" value="Genomic_DNA"/>
</dbReference>
<evidence type="ECO:0000256" key="1">
    <source>
        <dbReference type="ARBA" id="ARBA00022679"/>
    </source>
</evidence>
<sequence>MIRPAKKTDAEQFVPILMQILNDMELDVIAEIGTDKIQELLVAAFENPQYRYGYQRVLVYADDQTDRVQGICVGYPAADEATIDDALTPYLAQFGIPEDTQLFTDVETKPGEWYLDSLAVAPDAQKRGIGGQLLDYLPDYLRAKGEKVISLNVDFGNEKAKRLYLHHGFVSDGELMIGSHHYEHLVRHI</sequence>
<comment type="caution">
    <text evidence="4">The sequence shown here is derived from an EMBL/GenBank/DDBJ whole genome shotgun (WGS) entry which is preliminary data.</text>
</comment>
<organism evidence="4 5">
    <name type="scientific">Lapidilactobacillus dextrinicus DSM 20335</name>
    <dbReference type="NCBI Taxonomy" id="1423738"/>
    <lineage>
        <taxon>Bacteria</taxon>
        <taxon>Bacillati</taxon>
        <taxon>Bacillota</taxon>
        <taxon>Bacilli</taxon>
        <taxon>Lactobacillales</taxon>
        <taxon>Lactobacillaceae</taxon>
        <taxon>Lapidilactobacillus</taxon>
    </lineage>
</organism>
<dbReference type="PROSITE" id="PS51186">
    <property type="entry name" value="GNAT"/>
    <property type="match status" value="1"/>
</dbReference>
<dbReference type="Proteomes" id="UP000051813">
    <property type="component" value="Unassembled WGS sequence"/>
</dbReference>
<dbReference type="PATRIC" id="fig|1423738.3.peg.1753"/>
<dbReference type="CDD" id="cd04301">
    <property type="entry name" value="NAT_SF"/>
    <property type="match status" value="1"/>
</dbReference>
<reference evidence="4 5" key="1">
    <citation type="journal article" date="2015" name="Genome Announc.">
        <title>Expanding the biotechnology potential of lactobacilli through comparative genomics of 213 strains and associated genera.</title>
        <authorList>
            <person name="Sun Z."/>
            <person name="Harris H.M."/>
            <person name="McCann A."/>
            <person name="Guo C."/>
            <person name="Argimon S."/>
            <person name="Zhang W."/>
            <person name="Yang X."/>
            <person name="Jeffery I.B."/>
            <person name="Cooney J.C."/>
            <person name="Kagawa T.F."/>
            <person name="Liu W."/>
            <person name="Song Y."/>
            <person name="Salvetti E."/>
            <person name="Wrobel A."/>
            <person name="Rasinkangas P."/>
            <person name="Parkhill J."/>
            <person name="Rea M.C."/>
            <person name="O'Sullivan O."/>
            <person name="Ritari J."/>
            <person name="Douillard F.P."/>
            <person name="Paul Ross R."/>
            <person name="Yang R."/>
            <person name="Briner A.E."/>
            <person name="Felis G.E."/>
            <person name="de Vos W.M."/>
            <person name="Barrangou R."/>
            <person name="Klaenhammer T.R."/>
            <person name="Caufield P.W."/>
            <person name="Cui Y."/>
            <person name="Zhang H."/>
            <person name="O'Toole P.W."/>
        </authorList>
    </citation>
    <scope>NUCLEOTIDE SEQUENCE [LARGE SCALE GENOMIC DNA]</scope>
    <source>
        <strain evidence="4 5">DSM 20335</strain>
    </source>
</reference>
<dbReference type="Gene3D" id="3.40.630.30">
    <property type="match status" value="1"/>
</dbReference>
<dbReference type="PANTHER" id="PTHR43420:SF52">
    <property type="entry name" value="N-ACETYLTRANSFERASE YODP"/>
    <property type="match status" value="1"/>
</dbReference>
<dbReference type="GO" id="GO:0016747">
    <property type="term" value="F:acyltransferase activity, transferring groups other than amino-acyl groups"/>
    <property type="evidence" value="ECO:0007669"/>
    <property type="project" value="InterPro"/>
</dbReference>
<keyword evidence="1" id="KW-0808">Transferase</keyword>
<feature type="domain" description="N-acetyltransferase" evidence="3">
    <location>
        <begin position="1"/>
        <end position="189"/>
    </location>
</feature>
<evidence type="ECO:0000256" key="2">
    <source>
        <dbReference type="ARBA" id="ARBA00023315"/>
    </source>
</evidence>
<proteinExistence type="predicted"/>